<name>A0A090MMY9_AFIFE</name>
<protein>
    <submittedName>
        <fullName evidence="1">Uncharacterized protein</fullName>
    </submittedName>
</protein>
<dbReference type="AlphaFoldDB" id="A0A090MMY9"/>
<sequence length="115" mass="12594">MSKQNTEFYICDLRREFSGNPYITVWRPKNAGYAYPLPWAGKYSRAQVIDGGDYYTNRVGRSLVRFAIPCAVADKLGVQPAPKMVDGNVGPVLPNTAEVRSALRRAALKTAGGEG</sequence>
<comment type="caution">
    <text evidence="1">The sequence shown here is derived from an EMBL/GenBank/DDBJ whole genome shotgun (WGS) entry which is preliminary data.</text>
</comment>
<accession>A0A090MMY9</accession>
<dbReference type="EMBL" id="CCAZ020000001">
    <property type="protein sequence ID" value="CEG08746.1"/>
    <property type="molecule type" value="Genomic_DNA"/>
</dbReference>
<reference evidence="1 2" key="1">
    <citation type="journal article" date="2014" name="Genome Announc.">
        <title>Genome Sequence of Afipia felis Strain 76713, Isolated in Hospital Water Using an Amoeba Co-Culture Procedure.</title>
        <authorList>
            <person name="Benamar S."/>
            <person name="La Scola B."/>
            <person name="Croce O."/>
        </authorList>
    </citation>
    <scope>NUCLEOTIDE SEQUENCE [LARGE SCALE GENOMIC DNA]</scope>
    <source>
        <strain evidence="1 2">76713</strain>
    </source>
</reference>
<proteinExistence type="predicted"/>
<organism evidence="1 2">
    <name type="scientific">Afipia felis</name>
    <name type="common">Cat scratch disease bacillus</name>
    <dbReference type="NCBI Taxonomy" id="1035"/>
    <lineage>
        <taxon>Bacteria</taxon>
        <taxon>Pseudomonadati</taxon>
        <taxon>Pseudomonadota</taxon>
        <taxon>Alphaproteobacteria</taxon>
        <taxon>Hyphomicrobiales</taxon>
        <taxon>Nitrobacteraceae</taxon>
        <taxon>Afipia</taxon>
    </lineage>
</organism>
<evidence type="ECO:0000313" key="1">
    <source>
        <dbReference type="EMBL" id="CEG08746.1"/>
    </source>
</evidence>
<dbReference type="STRING" id="1035.BN961_02164"/>
<dbReference type="OrthoDB" id="8410338at2"/>
<gene>
    <name evidence="1" type="ORF">BN961_02164</name>
</gene>
<evidence type="ECO:0000313" key="2">
    <source>
        <dbReference type="Proteomes" id="UP000035762"/>
    </source>
</evidence>
<dbReference type="RefSeq" id="WP_048756604.1">
    <property type="nucleotide sequence ID" value="NZ_CCAZ020000001.1"/>
</dbReference>
<dbReference type="Proteomes" id="UP000035762">
    <property type="component" value="Unassembled WGS sequence"/>
</dbReference>
<keyword evidence="2" id="KW-1185">Reference proteome</keyword>